<evidence type="ECO:0000313" key="2">
    <source>
        <dbReference type="Proteomes" id="UP001175271"/>
    </source>
</evidence>
<reference evidence="1" key="1">
    <citation type="submission" date="2023-06" db="EMBL/GenBank/DDBJ databases">
        <title>Genomic analysis of the entomopathogenic nematode Steinernema hermaphroditum.</title>
        <authorList>
            <person name="Schwarz E.M."/>
            <person name="Heppert J.K."/>
            <person name="Baniya A."/>
            <person name="Schwartz H.T."/>
            <person name="Tan C.-H."/>
            <person name="Antoshechkin I."/>
            <person name="Sternberg P.W."/>
            <person name="Goodrich-Blair H."/>
            <person name="Dillman A.R."/>
        </authorList>
    </citation>
    <scope>NUCLEOTIDE SEQUENCE</scope>
    <source>
        <strain evidence="1">PS9179</strain>
        <tissue evidence="1">Whole animal</tissue>
    </source>
</reference>
<gene>
    <name evidence="1" type="ORF">QR680_018528</name>
</gene>
<organism evidence="1 2">
    <name type="scientific">Steinernema hermaphroditum</name>
    <dbReference type="NCBI Taxonomy" id="289476"/>
    <lineage>
        <taxon>Eukaryota</taxon>
        <taxon>Metazoa</taxon>
        <taxon>Ecdysozoa</taxon>
        <taxon>Nematoda</taxon>
        <taxon>Chromadorea</taxon>
        <taxon>Rhabditida</taxon>
        <taxon>Tylenchina</taxon>
        <taxon>Panagrolaimomorpha</taxon>
        <taxon>Strongyloidoidea</taxon>
        <taxon>Steinernematidae</taxon>
        <taxon>Steinernema</taxon>
    </lineage>
</organism>
<keyword evidence="2" id="KW-1185">Reference proteome</keyword>
<comment type="caution">
    <text evidence="1">The sequence shown here is derived from an EMBL/GenBank/DDBJ whole genome shotgun (WGS) entry which is preliminary data.</text>
</comment>
<accession>A0AA39HJH0</accession>
<evidence type="ECO:0000313" key="1">
    <source>
        <dbReference type="EMBL" id="KAK0406361.1"/>
    </source>
</evidence>
<dbReference type="EMBL" id="JAUCMV010000004">
    <property type="protein sequence ID" value="KAK0406361.1"/>
    <property type="molecule type" value="Genomic_DNA"/>
</dbReference>
<protein>
    <submittedName>
        <fullName evidence="1">Uncharacterized protein</fullName>
    </submittedName>
</protein>
<name>A0AA39HJH0_9BILA</name>
<dbReference type="Proteomes" id="UP001175271">
    <property type="component" value="Unassembled WGS sequence"/>
</dbReference>
<sequence length="107" mass="12667">MYSAPGFWRALHHNISEQRKESFVVQRIVRVLFGFPGRKSSRGHLTEKRVRFKKQPEVHEIPAFPWDEFPPFSQEEIAENLETVRMEKTIQAMEALDGRDSENQIVW</sequence>
<dbReference type="AlphaFoldDB" id="A0AA39HJH0"/>
<proteinExistence type="predicted"/>